<evidence type="ECO:0000259" key="7">
    <source>
        <dbReference type="PROSITE" id="PS51077"/>
    </source>
</evidence>
<dbReference type="Gene3D" id="3.30.450.40">
    <property type="match status" value="2"/>
</dbReference>
<evidence type="ECO:0000313" key="10">
    <source>
        <dbReference type="Proteomes" id="UP000239203"/>
    </source>
</evidence>
<dbReference type="RefSeq" id="WP_104476533.1">
    <property type="nucleotide sequence ID" value="NZ_CP154825.1"/>
</dbReference>
<reference evidence="9 10" key="1">
    <citation type="submission" date="2018-02" db="EMBL/GenBank/DDBJ databases">
        <title>Genomic Encyclopedia of Archaeal and Bacterial Type Strains, Phase II (KMG-II): from individual species to whole genera.</title>
        <authorList>
            <person name="Goeker M."/>
        </authorList>
    </citation>
    <scope>NUCLEOTIDE SEQUENCE [LARGE SCALE GENOMIC DNA]</scope>
    <source>
        <strain evidence="9 10">YU 961-1</strain>
    </source>
</reference>
<evidence type="ECO:0000256" key="6">
    <source>
        <dbReference type="ARBA" id="ARBA00070406"/>
    </source>
</evidence>
<dbReference type="PROSITE" id="PS51078">
    <property type="entry name" value="ICLR_ED"/>
    <property type="match status" value="2"/>
</dbReference>
<protein>
    <recommendedName>
        <fullName evidence="6">Glycerol operon regulatory protein</fullName>
    </recommendedName>
</protein>
<dbReference type="PROSITE" id="PS51077">
    <property type="entry name" value="HTH_ICLR"/>
    <property type="match status" value="2"/>
</dbReference>
<feature type="domain" description="IclR-ED" evidence="8">
    <location>
        <begin position="75"/>
        <end position="265"/>
    </location>
</feature>
<feature type="domain" description="HTH iclR-type" evidence="7">
    <location>
        <begin position="294"/>
        <end position="354"/>
    </location>
</feature>
<dbReference type="InterPro" id="IPR005471">
    <property type="entry name" value="Tscrpt_reg_IclR_N"/>
</dbReference>
<sequence length="549" mass="58104">MSAAEDIEEPAEAVAPLVRGLAVLRALTAAEHTPTLGDLQRATGLARATVDRLVATLAQMGFVRLEGRTVTLAPALMALGNAYLAATGLPGRLGDYMRALADEVDESVSLAVGDGDGIRFVYQVTRRRAMSVTFRLGDLLPAERTAAGTVIAASWTDEDWTRWRARRAADPDDRGFPPMAPRTGGDLDFDERARFARAHGWSLDDQLIEPGLLAVAVPVRYPSGETACAASVVSHSSRHSTASMERELLPRLCAAVAEMEAALVGRIAPAPAPHALGLAAWTGTTKQELGRGFVESLARGLTVLTAFGDGRAELPLTAVAATTGLARATARRALITLEHLGYVTTDGRRFSLTPRVLGLGFPPLSRTTLPVIAAPHLKALAERVRDSSSLAVLSGAEVRYTARASVSRIMSVEIAVGTRLPAHATAMGRALLAHLPVDEYRARLAAAPPAALTPHTITDPERLDAVLDAVARDGYALVDAELEVGLRSVAVPVRDRAGKVVAAVNVASHSGGRTPAEFLAEVLPHLRETAARIEADLHVTSRFTAVHHN</sequence>
<name>A0A2S6H1M4_9PSEU</name>
<keyword evidence="3" id="KW-0238">DNA-binding</keyword>
<dbReference type="SUPFAM" id="SSF46785">
    <property type="entry name" value="Winged helix' DNA-binding domain"/>
    <property type="match status" value="2"/>
</dbReference>
<dbReference type="EMBL" id="PTIX01000001">
    <property type="protein sequence ID" value="PPK71385.1"/>
    <property type="molecule type" value="Genomic_DNA"/>
</dbReference>
<keyword evidence="4" id="KW-0804">Transcription</keyword>
<dbReference type="InterPro" id="IPR050707">
    <property type="entry name" value="HTH_MetabolicPath_Reg"/>
</dbReference>
<dbReference type="Pfam" id="PF01614">
    <property type="entry name" value="IclR_C"/>
    <property type="match status" value="2"/>
</dbReference>
<dbReference type="GO" id="GO:0003677">
    <property type="term" value="F:DNA binding"/>
    <property type="evidence" value="ECO:0007669"/>
    <property type="project" value="UniProtKB-KW"/>
</dbReference>
<dbReference type="NCBIfam" id="TIGR02431">
    <property type="entry name" value="pcaR_pcaU"/>
    <property type="match status" value="1"/>
</dbReference>
<dbReference type="Proteomes" id="UP000239203">
    <property type="component" value="Unassembled WGS sequence"/>
</dbReference>
<keyword evidence="1" id="KW-0319">Glycerol metabolism</keyword>
<dbReference type="PANTHER" id="PTHR30136">
    <property type="entry name" value="HELIX-TURN-HELIX TRANSCRIPTIONAL REGULATOR, ICLR FAMILY"/>
    <property type="match status" value="1"/>
</dbReference>
<dbReference type="InterPro" id="IPR012794">
    <property type="entry name" value="PcaR_PcaU"/>
</dbReference>
<comment type="function">
    <text evidence="5">May be an activator protein for the gylABX operon.</text>
</comment>
<evidence type="ECO:0000256" key="3">
    <source>
        <dbReference type="ARBA" id="ARBA00023125"/>
    </source>
</evidence>
<dbReference type="SUPFAM" id="SSF55781">
    <property type="entry name" value="GAF domain-like"/>
    <property type="match status" value="2"/>
</dbReference>
<dbReference type="GO" id="GO:0045892">
    <property type="term" value="P:negative regulation of DNA-templated transcription"/>
    <property type="evidence" value="ECO:0007669"/>
    <property type="project" value="TreeGrafter"/>
</dbReference>
<evidence type="ECO:0000313" key="9">
    <source>
        <dbReference type="EMBL" id="PPK71385.1"/>
    </source>
</evidence>
<dbReference type="AlphaFoldDB" id="A0A2S6H1M4"/>
<feature type="domain" description="IclR-ED" evidence="8">
    <location>
        <begin position="355"/>
        <end position="539"/>
    </location>
</feature>
<dbReference type="InterPro" id="IPR036390">
    <property type="entry name" value="WH_DNA-bd_sf"/>
</dbReference>
<proteinExistence type="predicted"/>
<dbReference type="InterPro" id="IPR036388">
    <property type="entry name" value="WH-like_DNA-bd_sf"/>
</dbReference>
<comment type="caution">
    <text evidence="9">The sequence shown here is derived from an EMBL/GenBank/DDBJ whole genome shotgun (WGS) entry which is preliminary data.</text>
</comment>
<dbReference type="InterPro" id="IPR029016">
    <property type="entry name" value="GAF-like_dom_sf"/>
</dbReference>
<dbReference type="Gene3D" id="1.10.10.10">
    <property type="entry name" value="Winged helix-like DNA-binding domain superfamily/Winged helix DNA-binding domain"/>
    <property type="match status" value="2"/>
</dbReference>
<dbReference type="PANTHER" id="PTHR30136:SF34">
    <property type="entry name" value="TRANSCRIPTIONAL REGULATOR"/>
    <property type="match status" value="1"/>
</dbReference>
<evidence type="ECO:0000256" key="5">
    <source>
        <dbReference type="ARBA" id="ARBA00058938"/>
    </source>
</evidence>
<organism evidence="9 10">
    <name type="scientific">Actinokineospora auranticolor</name>
    <dbReference type="NCBI Taxonomy" id="155976"/>
    <lineage>
        <taxon>Bacteria</taxon>
        <taxon>Bacillati</taxon>
        <taxon>Actinomycetota</taxon>
        <taxon>Actinomycetes</taxon>
        <taxon>Pseudonocardiales</taxon>
        <taxon>Pseudonocardiaceae</taxon>
        <taxon>Actinokineospora</taxon>
    </lineage>
</organism>
<dbReference type="SMART" id="SM00346">
    <property type="entry name" value="HTH_ICLR"/>
    <property type="match status" value="2"/>
</dbReference>
<keyword evidence="2" id="KW-0805">Transcription regulation</keyword>
<evidence type="ECO:0000256" key="4">
    <source>
        <dbReference type="ARBA" id="ARBA00023163"/>
    </source>
</evidence>
<dbReference type="Pfam" id="PF09339">
    <property type="entry name" value="HTH_IclR"/>
    <property type="match status" value="2"/>
</dbReference>
<evidence type="ECO:0000256" key="2">
    <source>
        <dbReference type="ARBA" id="ARBA00023015"/>
    </source>
</evidence>
<dbReference type="GO" id="GO:0046278">
    <property type="term" value="P:3,4-dihydroxybenzoate metabolic process"/>
    <property type="evidence" value="ECO:0007669"/>
    <property type="project" value="InterPro"/>
</dbReference>
<dbReference type="GO" id="GO:0003700">
    <property type="term" value="F:DNA-binding transcription factor activity"/>
    <property type="evidence" value="ECO:0007669"/>
    <property type="project" value="TreeGrafter"/>
</dbReference>
<gene>
    <name evidence="9" type="ORF">CLV40_101575</name>
</gene>
<dbReference type="OrthoDB" id="9807558at2"/>
<dbReference type="FunFam" id="1.10.10.10:FF:000056">
    <property type="entry name" value="IclR family transcriptional regulator"/>
    <property type="match status" value="1"/>
</dbReference>
<evidence type="ECO:0000256" key="1">
    <source>
        <dbReference type="ARBA" id="ARBA00022798"/>
    </source>
</evidence>
<feature type="domain" description="HTH iclR-type" evidence="7">
    <location>
        <begin position="14"/>
        <end position="74"/>
    </location>
</feature>
<dbReference type="GO" id="GO:0006071">
    <property type="term" value="P:glycerol metabolic process"/>
    <property type="evidence" value="ECO:0007669"/>
    <property type="project" value="UniProtKB-KW"/>
</dbReference>
<dbReference type="InterPro" id="IPR014757">
    <property type="entry name" value="Tscrpt_reg_IclR_C"/>
</dbReference>
<accession>A0A2S6H1M4</accession>
<dbReference type="GO" id="GO:0045893">
    <property type="term" value="P:positive regulation of DNA-templated transcription"/>
    <property type="evidence" value="ECO:0007669"/>
    <property type="project" value="InterPro"/>
</dbReference>
<evidence type="ECO:0000259" key="8">
    <source>
        <dbReference type="PROSITE" id="PS51078"/>
    </source>
</evidence>
<keyword evidence="10" id="KW-1185">Reference proteome</keyword>